<evidence type="ECO:0000313" key="2">
    <source>
        <dbReference type="EMBL" id="SDH38151.1"/>
    </source>
</evidence>
<feature type="signal peptide" evidence="1">
    <location>
        <begin position="1"/>
        <end position="23"/>
    </location>
</feature>
<dbReference type="NCBIfam" id="TIGR04131">
    <property type="entry name" value="Bac_Flav_CTERM"/>
    <property type="match status" value="1"/>
</dbReference>
<proteinExistence type="predicted"/>
<evidence type="ECO:0000313" key="3">
    <source>
        <dbReference type="Proteomes" id="UP000243588"/>
    </source>
</evidence>
<evidence type="ECO:0000256" key="1">
    <source>
        <dbReference type="SAM" id="SignalP"/>
    </source>
</evidence>
<name>A0A1G8BY53_9FLAO</name>
<reference evidence="3" key="1">
    <citation type="submission" date="2016-10" db="EMBL/GenBank/DDBJ databases">
        <authorList>
            <person name="Varghese N."/>
            <person name="Submissions S."/>
        </authorList>
    </citation>
    <scope>NUCLEOTIDE SEQUENCE [LARGE SCALE GENOMIC DNA]</scope>
    <source>
        <strain evidence="3">DSM 23313</strain>
    </source>
</reference>
<protein>
    <submittedName>
        <fullName evidence="2">Gliding motility-associated C-terminal domain-containing protein</fullName>
    </submittedName>
</protein>
<dbReference type="AlphaFoldDB" id="A0A1G8BY53"/>
<dbReference type="STRING" id="702745.SAMN05421818_10324"/>
<gene>
    <name evidence="2" type="ORF">SAMN05421818_10324</name>
</gene>
<dbReference type="Proteomes" id="UP000243588">
    <property type="component" value="Unassembled WGS sequence"/>
</dbReference>
<dbReference type="InterPro" id="IPR026341">
    <property type="entry name" value="T9SS_type_B"/>
</dbReference>
<dbReference type="RefSeq" id="WP_090405460.1">
    <property type="nucleotide sequence ID" value="NZ_FNDQ01000003.1"/>
</dbReference>
<dbReference type="Pfam" id="PF13585">
    <property type="entry name" value="CHU_C"/>
    <property type="match status" value="1"/>
</dbReference>
<accession>A0A1G8BY53</accession>
<keyword evidence="3" id="KW-1185">Reference proteome</keyword>
<keyword evidence="1" id="KW-0732">Signal</keyword>
<organism evidence="2 3">
    <name type="scientific">Myroides phaeus</name>
    <dbReference type="NCBI Taxonomy" id="702745"/>
    <lineage>
        <taxon>Bacteria</taxon>
        <taxon>Pseudomonadati</taxon>
        <taxon>Bacteroidota</taxon>
        <taxon>Flavobacteriia</taxon>
        <taxon>Flavobacteriales</taxon>
        <taxon>Flavobacteriaceae</taxon>
        <taxon>Myroides</taxon>
    </lineage>
</organism>
<sequence length="858" mass="97146">MGKRKWLLLFVLFSFLSVGTVVGGTNPFDYLGKTELAEVYNDQDEQKPEVKVGKPQDLIKCVPSKHVATKFNILLSEALEGKDEEGNDRLPRGYKYLFYDKANSNSPLTSEYVAIDGEPKMFWVRVYSVLDEKGGEPVAFSVSLSNSADCDFNDQLVSLRDMYESGKADSSATFNIAPQYNMIYYGQFTSYEVYRKGINGTSNPEKIAIPSKPDVDFPIVGYNNEVIEIKVYSKDDAKVFGSREFRLHIEEVILDQYSATVEGQIDDTNIDGKNKGTFDLSVVRKQLRASDDSIYLGLDFFEVAKDANGHFVKKAITDITKYVFDEAVVEKVYVSVTDKLLETNPKGRKDVDIKMLFTNRPSIAIPLTNKGFCVAKDKDDEIFVDLTEKNSEALEMIIKEGKDKDDYVVSYHATEEDAKNNVNPLPETYVIKKNNADRIWVRLSEKEGTNFNWSYFYVSVGYSELKTVQLGNSIINFCQTEDFVDLRRLNSSFKGQNLNVPINPVDAKLSVAYYKTFSDAQNDIRMNESDVQEYKLPLGQISDTIYARVIMEEGFVCKAERDDNISKFRVSSNIYPNVSFYSDQDVDEPQLCMNDNGAITPVVLGVKSEDGKEYSTTWYKFEGYYENGSEKWLPLEKSLKDKMQEEISKPGRYRVNVKYKDNPYPAVEACIKSNEWTVKDILVVEVENTDSTGMINSLDVNEQGQAAVVIGLASGTTSGYEFRIDTGAFQPSSHFYNVPIGEHTAWVRDIASGCSAFTTFSVFGYPKFFTPNGDGYNDTWNIPGLQGHPEARIYIYDRYGKLIKQMSPQGEGWDGTFNGKQLPSTDYWFTVEFTTDFVANKELDGRKVSYKGHFSLKR</sequence>
<feature type="chain" id="PRO_5017367161" evidence="1">
    <location>
        <begin position="24"/>
        <end position="858"/>
    </location>
</feature>
<dbReference type="EMBL" id="FNDQ01000003">
    <property type="protein sequence ID" value="SDH38151.1"/>
    <property type="molecule type" value="Genomic_DNA"/>
</dbReference>